<dbReference type="Gene3D" id="3.50.50.60">
    <property type="entry name" value="FAD/NAD(P)-binding domain"/>
    <property type="match status" value="1"/>
</dbReference>
<dbReference type="PANTHER" id="PTHR15192:SF8">
    <property type="entry name" value="FAD_NAD(P)-BINDING DOMAIN-CONTAINING PROTEIN"/>
    <property type="match status" value="1"/>
</dbReference>
<dbReference type="AlphaFoldDB" id="A0A6G1H136"/>
<dbReference type="OrthoDB" id="412005at2759"/>
<reference evidence="2" key="1">
    <citation type="journal article" date="2020" name="Stud. Mycol.">
        <title>101 Dothideomycetes genomes: a test case for predicting lifestyles and emergence of pathogens.</title>
        <authorList>
            <person name="Haridas S."/>
            <person name="Albert R."/>
            <person name="Binder M."/>
            <person name="Bloem J."/>
            <person name="Labutti K."/>
            <person name="Salamov A."/>
            <person name="Andreopoulos B."/>
            <person name="Baker S."/>
            <person name="Barry K."/>
            <person name="Bills G."/>
            <person name="Bluhm B."/>
            <person name="Cannon C."/>
            <person name="Castanera R."/>
            <person name="Culley D."/>
            <person name="Daum C."/>
            <person name="Ezra D."/>
            <person name="Gonzalez J."/>
            <person name="Henrissat B."/>
            <person name="Kuo A."/>
            <person name="Liang C."/>
            <person name="Lipzen A."/>
            <person name="Lutzoni F."/>
            <person name="Magnuson J."/>
            <person name="Mondo S."/>
            <person name="Nolan M."/>
            <person name="Ohm R."/>
            <person name="Pangilinan J."/>
            <person name="Park H.-J."/>
            <person name="Ramirez L."/>
            <person name="Alfaro M."/>
            <person name="Sun H."/>
            <person name="Tritt A."/>
            <person name="Yoshinaga Y."/>
            <person name="Zwiers L.-H."/>
            <person name="Turgeon B."/>
            <person name="Goodwin S."/>
            <person name="Spatafora J."/>
            <person name="Crous P."/>
            <person name="Grigoriev I."/>
        </authorList>
    </citation>
    <scope>NUCLEOTIDE SEQUENCE</scope>
    <source>
        <strain evidence="2">CBS 113979</strain>
    </source>
</reference>
<feature type="compositionally biased region" description="Basic and acidic residues" evidence="1">
    <location>
        <begin position="492"/>
        <end position="509"/>
    </location>
</feature>
<dbReference type="SUPFAM" id="SSF51905">
    <property type="entry name" value="FAD/NAD(P)-binding domain"/>
    <property type="match status" value="1"/>
</dbReference>
<accession>A0A6G1H136</accession>
<dbReference type="Proteomes" id="UP000800041">
    <property type="component" value="Unassembled WGS sequence"/>
</dbReference>
<evidence type="ECO:0008006" key="4">
    <source>
        <dbReference type="Google" id="ProtNLM"/>
    </source>
</evidence>
<name>A0A6G1H136_9PEZI</name>
<evidence type="ECO:0000313" key="2">
    <source>
        <dbReference type="EMBL" id="KAF1986730.1"/>
    </source>
</evidence>
<gene>
    <name evidence="2" type="ORF">K402DRAFT_454005</name>
</gene>
<protein>
    <recommendedName>
        <fullName evidence="4">L-ornithine N(5)-oxygenase</fullName>
    </recommendedName>
</protein>
<evidence type="ECO:0000256" key="1">
    <source>
        <dbReference type="SAM" id="MobiDB-lite"/>
    </source>
</evidence>
<sequence>MAPSLPDCVDTVIIGNGPSALILSYILHGHIPYYKGTHHDPVLHAKVSRRPNFLDLTPDLYAHFQSSLRYSTQALPVNTLLDTLLRPNADTEVNPTSCIEWRYEPERAVSHIALGHSPRTGGQWTSNPVSASWDIGTLSYAEMLSLPGYSYTEHYLKVHGAALQEFQRPSRAEVAEYYATYPSAAGISEANLSSVEVGNISRTETGFRVSPQKIDCKHLVLASGIFSHVIPPPRLLTPLATLDSSNEPLLVIGSGFSAADVIISAPANRKIIHLFNWRPDERPSPLRGCHHQAYPEYAGVYRQMKLAAMSSGRPKPAVSPFSRRKSNPFFSSRDWNAMYEGYPNATVLEVFQLDGQWATIKLRLEGGDVVERRVGGMSYVVGRRGTLSYLSKDILRDVLGADPETPNALVSGRTLRPKAEVDTEVAEDVFIIGSLTGDSLVRHAFGGCVFAAGKIIADASGSVRTSPRSSVSPTPPGTPGGSSRTSSAMNGHGHDDLHLDRRKLAERRG</sequence>
<dbReference type="InterPro" id="IPR036188">
    <property type="entry name" value="FAD/NAD-bd_sf"/>
</dbReference>
<keyword evidence="3" id="KW-1185">Reference proteome</keyword>
<proteinExistence type="predicted"/>
<feature type="region of interest" description="Disordered" evidence="1">
    <location>
        <begin position="461"/>
        <end position="509"/>
    </location>
</feature>
<dbReference type="EMBL" id="ML977155">
    <property type="protein sequence ID" value="KAF1986730.1"/>
    <property type="molecule type" value="Genomic_DNA"/>
</dbReference>
<organism evidence="2 3">
    <name type="scientific">Aulographum hederae CBS 113979</name>
    <dbReference type="NCBI Taxonomy" id="1176131"/>
    <lineage>
        <taxon>Eukaryota</taxon>
        <taxon>Fungi</taxon>
        <taxon>Dikarya</taxon>
        <taxon>Ascomycota</taxon>
        <taxon>Pezizomycotina</taxon>
        <taxon>Dothideomycetes</taxon>
        <taxon>Pleosporomycetidae</taxon>
        <taxon>Aulographales</taxon>
        <taxon>Aulographaceae</taxon>
    </lineage>
</organism>
<dbReference type="PANTHER" id="PTHR15192">
    <property type="entry name" value="PROTEIN CBG05349"/>
    <property type="match status" value="1"/>
</dbReference>
<feature type="compositionally biased region" description="Low complexity" evidence="1">
    <location>
        <begin position="461"/>
        <end position="472"/>
    </location>
</feature>
<evidence type="ECO:0000313" key="3">
    <source>
        <dbReference type="Proteomes" id="UP000800041"/>
    </source>
</evidence>
<dbReference type="InterPro" id="IPR029731">
    <property type="entry name" value="OSGIN1/2"/>
</dbReference>